<accession>A0AAU9LLB0</accession>
<feature type="region of interest" description="Disordered" evidence="1">
    <location>
        <begin position="335"/>
        <end position="378"/>
    </location>
</feature>
<feature type="compositionally biased region" description="Polar residues" evidence="1">
    <location>
        <begin position="47"/>
        <end position="60"/>
    </location>
</feature>
<feature type="compositionally biased region" description="Polar residues" evidence="1">
    <location>
        <begin position="335"/>
        <end position="352"/>
    </location>
</feature>
<name>A0AAU9LLB0_9ASTR</name>
<dbReference type="EMBL" id="CAKMRJ010000001">
    <property type="protein sequence ID" value="CAH1413208.1"/>
    <property type="molecule type" value="Genomic_DNA"/>
</dbReference>
<protein>
    <submittedName>
        <fullName evidence="2">Uncharacterized protein</fullName>
    </submittedName>
</protein>
<gene>
    <name evidence="2" type="ORF">LVIROSA_LOCUS1178</name>
</gene>
<organism evidence="2 3">
    <name type="scientific">Lactuca virosa</name>
    <dbReference type="NCBI Taxonomy" id="75947"/>
    <lineage>
        <taxon>Eukaryota</taxon>
        <taxon>Viridiplantae</taxon>
        <taxon>Streptophyta</taxon>
        <taxon>Embryophyta</taxon>
        <taxon>Tracheophyta</taxon>
        <taxon>Spermatophyta</taxon>
        <taxon>Magnoliopsida</taxon>
        <taxon>eudicotyledons</taxon>
        <taxon>Gunneridae</taxon>
        <taxon>Pentapetalae</taxon>
        <taxon>asterids</taxon>
        <taxon>campanulids</taxon>
        <taxon>Asterales</taxon>
        <taxon>Asteraceae</taxon>
        <taxon>Cichorioideae</taxon>
        <taxon>Cichorieae</taxon>
        <taxon>Lactucinae</taxon>
        <taxon>Lactuca</taxon>
    </lineage>
</organism>
<evidence type="ECO:0000313" key="3">
    <source>
        <dbReference type="Proteomes" id="UP001157418"/>
    </source>
</evidence>
<feature type="compositionally biased region" description="Polar residues" evidence="1">
    <location>
        <begin position="125"/>
        <end position="141"/>
    </location>
</feature>
<feature type="region of interest" description="Disordered" evidence="1">
    <location>
        <begin position="42"/>
        <end position="87"/>
    </location>
</feature>
<proteinExistence type="predicted"/>
<comment type="caution">
    <text evidence="2">The sequence shown here is derived from an EMBL/GenBank/DDBJ whole genome shotgun (WGS) entry which is preliminary data.</text>
</comment>
<feature type="region of interest" description="Disordered" evidence="1">
    <location>
        <begin position="112"/>
        <end position="141"/>
    </location>
</feature>
<dbReference type="PANTHER" id="PTHR33673">
    <property type="entry name" value="SUPPRESSOR SRP40-LIKE PROTEIN"/>
    <property type="match status" value="1"/>
</dbReference>
<feature type="region of interest" description="Disordered" evidence="1">
    <location>
        <begin position="1"/>
        <end position="26"/>
    </location>
</feature>
<sequence>MEENKESSSIKHQILNLEGGSSNIDNQNKHTVAINEAEDPLDHNKISGETQNPLIHNSISGEAEDPLDHNKISSENDNPPIYNKISGETENPLIHNIISGETENLPVHNELSGEAEDPLDHNKISGKTENPLVHNNISGQAENPLIHSMSSKDENLPILNKLSSKAEDPLIDNKNSGDASPTSFSSSSNLLELDYDENAFDISFSISEEDEDATNTRQWSMVSASPTAVQELPLSPENASPKQSPVVQVMERTNSYDPNRIPSSTFSRKLTDTTEWSVDSSDSLFSLHLGKSGELNRADSSFRLPTVIETTSEIDQKSTIGEIQNQNDVPIVSANGNGVNPSETPCDSITTLQEQQPPPPPVPEGNVEENVAAETKSDDRVTLPKGRCRCFNCFSCCTFCG</sequence>
<reference evidence="2 3" key="1">
    <citation type="submission" date="2022-01" db="EMBL/GenBank/DDBJ databases">
        <authorList>
            <person name="Xiong W."/>
            <person name="Schranz E."/>
        </authorList>
    </citation>
    <scope>NUCLEOTIDE SEQUENCE [LARGE SCALE GENOMIC DNA]</scope>
</reference>
<dbReference type="AlphaFoldDB" id="A0AAU9LLB0"/>
<feature type="region of interest" description="Disordered" evidence="1">
    <location>
        <begin position="168"/>
        <end position="187"/>
    </location>
</feature>
<feature type="compositionally biased region" description="Low complexity" evidence="1">
    <location>
        <begin position="176"/>
        <end position="187"/>
    </location>
</feature>
<dbReference type="Proteomes" id="UP001157418">
    <property type="component" value="Unassembled WGS sequence"/>
</dbReference>
<dbReference type="PANTHER" id="PTHR33673:SF36">
    <property type="entry name" value="MYB-LIKE PROTEIN Q"/>
    <property type="match status" value="1"/>
</dbReference>
<evidence type="ECO:0000313" key="2">
    <source>
        <dbReference type="EMBL" id="CAH1413208.1"/>
    </source>
</evidence>
<feature type="compositionally biased region" description="Low complexity" evidence="1">
    <location>
        <begin position="364"/>
        <end position="374"/>
    </location>
</feature>
<keyword evidence="3" id="KW-1185">Reference proteome</keyword>
<evidence type="ECO:0000256" key="1">
    <source>
        <dbReference type="SAM" id="MobiDB-lite"/>
    </source>
</evidence>